<gene>
    <name evidence="4" type="ORF">G4177_24850</name>
</gene>
<evidence type="ECO:0000256" key="1">
    <source>
        <dbReference type="ARBA" id="ARBA00022450"/>
    </source>
</evidence>
<dbReference type="SUPFAM" id="SSF47336">
    <property type="entry name" value="ACP-like"/>
    <property type="match status" value="1"/>
</dbReference>
<dbReference type="Gene3D" id="3.50.50.60">
    <property type="entry name" value="FAD/NAD(P)-binding domain"/>
    <property type="match status" value="1"/>
</dbReference>
<dbReference type="Proteomes" id="UP001516472">
    <property type="component" value="Unassembled WGS sequence"/>
</dbReference>
<dbReference type="Gene3D" id="3.40.50.1820">
    <property type="entry name" value="alpha/beta hydrolase"/>
    <property type="match status" value="1"/>
</dbReference>
<dbReference type="SMART" id="SM00823">
    <property type="entry name" value="PKS_PP"/>
    <property type="match status" value="1"/>
</dbReference>
<feature type="domain" description="Carrier" evidence="3">
    <location>
        <begin position="428"/>
        <end position="504"/>
    </location>
</feature>
<dbReference type="PANTHER" id="PTHR42923:SF3">
    <property type="entry name" value="PROTOPORPHYRINOGEN OXIDASE"/>
    <property type="match status" value="1"/>
</dbReference>
<evidence type="ECO:0000259" key="3">
    <source>
        <dbReference type="PROSITE" id="PS50075"/>
    </source>
</evidence>
<reference evidence="4 5" key="1">
    <citation type="submission" date="2020-02" db="EMBL/GenBank/DDBJ databases">
        <authorList>
            <person name="Babadi Z.K."/>
            <person name="Risdian C."/>
            <person name="Ebrahimipour G.H."/>
            <person name="Wink J."/>
        </authorList>
    </citation>
    <scope>NUCLEOTIDE SEQUENCE [LARGE SCALE GENOMIC DNA]</scope>
    <source>
        <strain evidence="4 5">ZKHCc1 1396</strain>
    </source>
</reference>
<dbReference type="PROSITE" id="PS50075">
    <property type="entry name" value="CARRIER"/>
    <property type="match status" value="1"/>
</dbReference>
<dbReference type="SUPFAM" id="SSF51905">
    <property type="entry name" value="FAD/NAD(P)-binding domain"/>
    <property type="match status" value="1"/>
</dbReference>
<organism evidence="4 5">
    <name type="scientific">Corallococcus soli</name>
    <dbReference type="NCBI Taxonomy" id="2710757"/>
    <lineage>
        <taxon>Bacteria</taxon>
        <taxon>Pseudomonadati</taxon>
        <taxon>Myxococcota</taxon>
        <taxon>Myxococcia</taxon>
        <taxon>Myxococcales</taxon>
        <taxon>Cystobacterineae</taxon>
        <taxon>Myxococcaceae</taxon>
        <taxon>Corallococcus</taxon>
    </lineage>
</organism>
<accession>A0ABR9PTZ9</accession>
<dbReference type="PANTHER" id="PTHR42923">
    <property type="entry name" value="PROTOPORPHYRINOGEN OXIDASE"/>
    <property type="match status" value="1"/>
</dbReference>
<keyword evidence="2" id="KW-0597">Phosphoprotein</keyword>
<dbReference type="InterPro" id="IPR020806">
    <property type="entry name" value="PKS_PP-bd"/>
</dbReference>
<keyword evidence="5" id="KW-1185">Reference proteome</keyword>
<dbReference type="SMART" id="SM01294">
    <property type="entry name" value="PKS_PP_betabranch"/>
    <property type="match status" value="1"/>
</dbReference>
<dbReference type="SUPFAM" id="SSF53474">
    <property type="entry name" value="alpha/beta-Hydrolases"/>
    <property type="match status" value="1"/>
</dbReference>
<dbReference type="InterPro" id="IPR009081">
    <property type="entry name" value="PP-bd_ACP"/>
</dbReference>
<evidence type="ECO:0000256" key="2">
    <source>
        <dbReference type="ARBA" id="ARBA00022553"/>
    </source>
</evidence>
<comment type="caution">
    <text evidence="4">The sequence shown here is derived from an EMBL/GenBank/DDBJ whole genome shotgun (WGS) entry which is preliminary data.</text>
</comment>
<dbReference type="InterPro" id="IPR006162">
    <property type="entry name" value="Ppantetheine_attach_site"/>
</dbReference>
<dbReference type="Pfam" id="PF20434">
    <property type="entry name" value="BD-FAE"/>
    <property type="match status" value="1"/>
</dbReference>
<dbReference type="Gene3D" id="3.30.70.1990">
    <property type="match status" value="1"/>
</dbReference>
<name>A0ABR9PTZ9_9BACT</name>
<evidence type="ECO:0000313" key="5">
    <source>
        <dbReference type="Proteomes" id="UP001516472"/>
    </source>
</evidence>
<dbReference type="InterPro" id="IPR029058">
    <property type="entry name" value="AB_hydrolase_fold"/>
</dbReference>
<keyword evidence="1" id="KW-0596">Phosphopantetheine</keyword>
<dbReference type="Pfam" id="PF00550">
    <property type="entry name" value="PP-binding"/>
    <property type="match status" value="1"/>
</dbReference>
<sequence>MRTHSPSLSVCVIGAGVSGLTAARALTRAGHHVTVFERSPRLGGKSASVEVDGQWFDLGGHGCSSNYRQVGRLVAELGLEMVRMTPFRVLEANGRVTASSDSVEFWANASAFRALRDTAFPAIASPGLARVAGGLGSPAAEWLDTTGVAGPDAAARVAYTATGYGYVGSPDLPAVLFAKFAESLVGAGPLSALPPSWTIPGGLARLWEAVAAELPDVRLSTPVRRVDRSGARIRIEIDTGWLTFDRLVVATETGAISTFLDLTPEEQAVFGRVRTLDYYTTIATARGLQRDGLYLLRRFTDDPGAVGHTVSYHHRYPDSDVVVFFAYGDAQTDGAAIQRLLMEDVEALGGTLESVHLQRRWEYCPHFSTEDTAAGLYERLEALQGRHGTVFLGSLHNFEMMECNVAYAQATIERHFGVATVSETAAASPPSTVLSWLQTTVQEVLELAAPPAASAAFTEMGFDSIRAVDLLDRIAAHTGEPVPPTAFLEHPTLEALASFLEGLESVTSPVSERPDSPAFTHSASLVFTESGGAGILMDVFEPREAANGLAVVDVVSARWHSGPDVLHDHLAQGVYERLCGAGFTVFAARPGSVPHFDGHAQLLHLRRAVRWVKSRATRHAIDPDRVAMLGCSSGGHLALLAAVTAPDAAPDMEFLGGRFEPTVAAAVGLCPGVLLHENAPNDEVRTLLHSLGGSEPTERTARLAALSPLEQVRPETCPPLLIFHAVGDPISPFDASEAFAARLDGRARLVARHSDLHIYPGWPDDVGRAADWLSHVLTGAPAPDLAPESAPVEA</sequence>
<evidence type="ECO:0000313" key="4">
    <source>
        <dbReference type="EMBL" id="MBE4751407.1"/>
    </source>
</evidence>
<dbReference type="PROSITE" id="PS00012">
    <property type="entry name" value="PHOSPHOPANTETHEINE"/>
    <property type="match status" value="1"/>
</dbReference>
<dbReference type="InterPro" id="IPR049492">
    <property type="entry name" value="BD-FAE-like_dom"/>
</dbReference>
<dbReference type="InterPro" id="IPR050464">
    <property type="entry name" value="Zeta_carotene_desat/Oxidored"/>
</dbReference>
<dbReference type="InterPro" id="IPR036188">
    <property type="entry name" value="FAD/NAD-bd_sf"/>
</dbReference>
<dbReference type="InterPro" id="IPR002937">
    <property type="entry name" value="Amino_oxidase"/>
</dbReference>
<dbReference type="PRINTS" id="PR00419">
    <property type="entry name" value="ADXRDTASE"/>
</dbReference>
<dbReference type="Pfam" id="PF01593">
    <property type="entry name" value="Amino_oxidase"/>
    <property type="match status" value="1"/>
</dbReference>
<dbReference type="InterPro" id="IPR036736">
    <property type="entry name" value="ACP-like_sf"/>
</dbReference>
<proteinExistence type="predicted"/>
<protein>
    <submittedName>
        <fullName evidence="4">FAD-dependent oxidoreductase</fullName>
    </submittedName>
</protein>
<dbReference type="EMBL" id="JAAIYO010000008">
    <property type="protein sequence ID" value="MBE4751407.1"/>
    <property type="molecule type" value="Genomic_DNA"/>
</dbReference>
<dbReference type="Gene3D" id="1.10.1200.10">
    <property type="entry name" value="ACP-like"/>
    <property type="match status" value="1"/>
</dbReference>
<dbReference type="Gene3D" id="1.10.405.20">
    <property type="match status" value="1"/>
</dbReference>
<dbReference type="RefSeq" id="WP_193428616.1">
    <property type="nucleotide sequence ID" value="NZ_CBCSIP010000102.1"/>
</dbReference>